<dbReference type="InterPro" id="IPR022313">
    <property type="entry name" value="Phe/His_NH3-lyase_AS"/>
</dbReference>
<dbReference type="SUPFAM" id="SSF48557">
    <property type="entry name" value="L-aspartase-like"/>
    <property type="match status" value="1"/>
</dbReference>
<dbReference type="NCBIfam" id="TIGR01226">
    <property type="entry name" value="phe_am_lyase"/>
    <property type="match status" value="1"/>
</dbReference>
<evidence type="ECO:0000256" key="3">
    <source>
        <dbReference type="SAM" id="MobiDB-lite"/>
    </source>
</evidence>
<evidence type="ECO:0000313" key="4">
    <source>
        <dbReference type="EMBL" id="GAT60527.1"/>
    </source>
</evidence>
<dbReference type="PANTHER" id="PTHR10362">
    <property type="entry name" value="HISTIDINE AMMONIA-LYASE"/>
    <property type="match status" value="1"/>
</dbReference>
<dbReference type="Gene3D" id="1.10.274.20">
    <property type="entry name" value="Phenylalanine ammonia-lyase 1, domain 3"/>
    <property type="match status" value="1"/>
</dbReference>
<reference evidence="4" key="1">
    <citation type="submission" date="2014-09" db="EMBL/GenBank/DDBJ databases">
        <title>Genome sequence of the luminous mushroom Mycena chlorophos for searching fungal bioluminescence genes.</title>
        <authorList>
            <person name="Tanaka Y."/>
            <person name="Kasuga D."/>
            <person name="Oba Y."/>
            <person name="Hase S."/>
            <person name="Sato K."/>
            <person name="Oba Y."/>
            <person name="Sakakibara Y."/>
        </authorList>
    </citation>
    <scope>NUCLEOTIDE SEQUENCE</scope>
</reference>
<gene>
    <name evidence="4" type="ORF">MCHLO_16655</name>
</gene>
<evidence type="ECO:0000256" key="2">
    <source>
        <dbReference type="RuleBase" id="RU003954"/>
    </source>
</evidence>
<feature type="compositionally biased region" description="Low complexity" evidence="3">
    <location>
        <begin position="14"/>
        <end position="24"/>
    </location>
</feature>
<dbReference type="CDD" id="cd00332">
    <property type="entry name" value="PAL-HAL"/>
    <property type="match status" value="1"/>
</dbReference>
<evidence type="ECO:0000313" key="5">
    <source>
        <dbReference type="Proteomes" id="UP000815677"/>
    </source>
</evidence>
<organism evidence="4 5">
    <name type="scientific">Mycena chlorophos</name>
    <name type="common">Agaric fungus</name>
    <name type="synonym">Agaricus chlorophos</name>
    <dbReference type="NCBI Taxonomy" id="658473"/>
    <lineage>
        <taxon>Eukaryota</taxon>
        <taxon>Fungi</taxon>
        <taxon>Dikarya</taxon>
        <taxon>Basidiomycota</taxon>
        <taxon>Agaricomycotina</taxon>
        <taxon>Agaricomycetes</taxon>
        <taxon>Agaricomycetidae</taxon>
        <taxon>Agaricales</taxon>
        <taxon>Marasmiineae</taxon>
        <taxon>Mycenaceae</taxon>
        <taxon>Mycena</taxon>
    </lineage>
</organism>
<dbReference type="Gene3D" id="1.20.200.10">
    <property type="entry name" value="Fumarase/aspartase (Central domain)"/>
    <property type="match status" value="1"/>
</dbReference>
<accession>A0ABQ0MB78</accession>
<dbReference type="InterPro" id="IPR001106">
    <property type="entry name" value="Aromatic_Lyase"/>
</dbReference>
<comment type="similarity">
    <text evidence="1 2">Belongs to the PAL/histidase family.</text>
</comment>
<keyword evidence="5" id="KW-1185">Reference proteome</keyword>
<proteinExistence type="inferred from homology"/>
<dbReference type="Proteomes" id="UP000815677">
    <property type="component" value="Unassembled WGS sequence"/>
</dbReference>
<dbReference type="Pfam" id="PF00221">
    <property type="entry name" value="Lyase_aromatic"/>
    <property type="match status" value="1"/>
</dbReference>
<dbReference type="InterPro" id="IPR005922">
    <property type="entry name" value="Phe_NH3-lyase"/>
</dbReference>
<dbReference type="InterPro" id="IPR023144">
    <property type="entry name" value="Phe_NH3-lyase_shielding_dom_sf"/>
</dbReference>
<protein>
    <submittedName>
        <fullName evidence="4">Phenylalanine ammonium lyase</fullName>
    </submittedName>
</protein>
<dbReference type="InterPro" id="IPR024083">
    <property type="entry name" value="Fumarase/histidase_N"/>
</dbReference>
<sequence length="720" mass="76876">MILPDTLLSGTGSLPTGLLTSSDPLAPPTSSTTRAPKTLLRKFLDDQKELDANCDIQITGETLSISAVAAVARHSSVPVYLSSDQKERVARSRSVIADKVDKGSSIYGLSTGFGGSAVTRTGNAILLGHSLLQHQHIGILSSSQDAPRILPLLDPNSTAMPESWVRAAILVRINSLIRAHSGVRWELLEKLQEILQHNVIPVVPLRGSISASGDLSPLSYVAGLVVGHPSIKAFAGPPAFGPRKIAPASTALAAAGIEPLALASKEHLGILNGTAFSTGVAALALNDAVHLTVLAQVCTAMCTEALLGSRGSYDAFIHAIARPHPGQIECAQNIWNLLEGSALVENPHHEEEHTIQEDKYTLRQDRYPLRTAPQWLGPQIEDIDAAYATITQECNSTTDNPLVCPETGHVHHGGNFQAMSVTNAMEKTRLALHHIAKLLFAQSTELLNPGMNRGLPPSLASTDPSLNYFAKGLDIATAAYVSELGHLASPVSTHVQSAEMHNQAVNSLALISARATLTALDVLTMLISTYLYILCQALDLRALQVEFIAALQKLVVEELQAALGSIAPADEVRAVFDAMQTALDRTTHMDAEDQMNEVASATSTPLLKLVGQGKMTATTVTAFQTTIARRGTDLLQTLRGDFLYGRRGPAPARPLLGKTRPLYEFVRIQLGVKLHGLENYTAFENVADGTLGETITKIYEAIRDGEMASVVAGLFASVED</sequence>
<dbReference type="Gene3D" id="1.10.275.10">
    <property type="entry name" value="Fumarase/aspartase (N-terminal domain)"/>
    <property type="match status" value="1"/>
</dbReference>
<dbReference type="InterPro" id="IPR008948">
    <property type="entry name" value="L-Aspartase-like"/>
</dbReference>
<name>A0ABQ0MB78_MYCCL</name>
<dbReference type="EMBL" id="DF849957">
    <property type="protein sequence ID" value="GAT60527.1"/>
    <property type="molecule type" value="Genomic_DNA"/>
</dbReference>
<evidence type="ECO:0000256" key="1">
    <source>
        <dbReference type="ARBA" id="ARBA00007238"/>
    </source>
</evidence>
<keyword evidence="2 4" id="KW-0456">Lyase</keyword>
<dbReference type="PROSITE" id="PS00488">
    <property type="entry name" value="PAL_HISTIDASE"/>
    <property type="match status" value="1"/>
</dbReference>
<feature type="region of interest" description="Disordered" evidence="3">
    <location>
        <begin position="14"/>
        <end position="34"/>
    </location>
</feature>
<dbReference type="GO" id="GO:0016829">
    <property type="term" value="F:lyase activity"/>
    <property type="evidence" value="ECO:0007669"/>
    <property type="project" value="UniProtKB-KW"/>
</dbReference>